<keyword evidence="2" id="KW-1185">Reference proteome</keyword>
<reference evidence="1" key="2">
    <citation type="submission" date="2013-04" db="UniProtKB">
        <authorList>
            <consortium name="EnsemblPlants"/>
        </authorList>
    </citation>
    <scope>IDENTIFICATION</scope>
</reference>
<dbReference type="HOGENOM" id="CLU_2625918_0_0_1"/>
<reference evidence="1" key="1">
    <citation type="journal article" date="2013" name="Nat. Commun.">
        <title>Whole-genome sequencing of Oryza brachyantha reveals mechanisms underlying Oryza genome evolution.</title>
        <authorList>
            <person name="Chen J."/>
            <person name="Huang Q."/>
            <person name="Gao D."/>
            <person name="Wang J."/>
            <person name="Lang Y."/>
            <person name="Liu T."/>
            <person name="Li B."/>
            <person name="Bai Z."/>
            <person name="Luis Goicoechea J."/>
            <person name="Liang C."/>
            <person name="Chen C."/>
            <person name="Zhang W."/>
            <person name="Sun S."/>
            <person name="Liao Y."/>
            <person name="Zhang X."/>
            <person name="Yang L."/>
            <person name="Song C."/>
            <person name="Wang M."/>
            <person name="Shi J."/>
            <person name="Liu G."/>
            <person name="Liu J."/>
            <person name="Zhou H."/>
            <person name="Zhou W."/>
            <person name="Yu Q."/>
            <person name="An N."/>
            <person name="Chen Y."/>
            <person name="Cai Q."/>
            <person name="Wang B."/>
            <person name="Liu B."/>
            <person name="Min J."/>
            <person name="Huang Y."/>
            <person name="Wu H."/>
            <person name="Li Z."/>
            <person name="Zhang Y."/>
            <person name="Yin Y."/>
            <person name="Song W."/>
            <person name="Jiang J."/>
            <person name="Jackson S.A."/>
            <person name="Wing R.A."/>
            <person name="Wang J."/>
            <person name="Chen M."/>
        </authorList>
    </citation>
    <scope>NUCLEOTIDE SEQUENCE [LARGE SCALE GENOMIC DNA]</scope>
    <source>
        <strain evidence="1">cv. IRGC 101232</strain>
    </source>
</reference>
<sequence>MKSELWCRLYGKLDNEVRCWVFVKHSSYVLLCAVSCCRLPFFFSYNIVTYVRFYVFLIEYNSQYSCQFSFKENICSIS</sequence>
<evidence type="ECO:0000313" key="2">
    <source>
        <dbReference type="Proteomes" id="UP000006038"/>
    </source>
</evidence>
<accession>J3MH96</accession>
<protein>
    <submittedName>
        <fullName evidence="1">Uncharacterized protein</fullName>
    </submittedName>
</protein>
<dbReference type="Proteomes" id="UP000006038">
    <property type="component" value="Chromosome 6"/>
</dbReference>
<proteinExistence type="predicted"/>
<dbReference type="EnsemblPlants" id="OB06G33900.1">
    <property type="protein sequence ID" value="OB06G33900.1"/>
    <property type="gene ID" value="OB06G33900"/>
</dbReference>
<organism evidence="1">
    <name type="scientific">Oryza brachyantha</name>
    <name type="common">malo sina</name>
    <dbReference type="NCBI Taxonomy" id="4533"/>
    <lineage>
        <taxon>Eukaryota</taxon>
        <taxon>Viridiplantae</taxon>
        <taxon>Streptophyta</taxon>
        <taxon>Embryophyta</taxon>
        <taxon>Tracheophyta</taxon>
        <taxon>Spermatophyta</taxon>
        <taxon>Magnoliopsida</taxon>
        <taxon>Liliopsida</taxon>
        <taxon>Poales</taxon>
        <taxon>Poaceae</taxon>
        <taxon>BOP clade</taxon>
        <taxon>Oryzoideae</taxon>
        <taxon>Oryzeae</taxon>
        <taxon>Oryzinae</taxon>
        <taxon>Oryza</taxon>
    </lineage>
</organism>
<dbReference type="AlphaFoldDB" id="J3MH96"/>
<name>J3MH96_ORYBR</name>
<dbReference type="Gramene" id="OB06G33900.1">
    <property type="protein sequence ID" value="OB06G33900.1"/>
    <property type="gene ID" value="OB06G33900"/>
</dbReference>
<evidence type="ECO:0000313" key="1">
    <source>
        <dbReference type="EnsemblPlants" id="OB06G33900.1"/>
    </source>
</evidence>